<dbReference type="AlphaFoldDB" id="A0A9L0TLQ6"/>
<keyword evidence="3" id="KW-1185">Reference proteome</keyword>
<feature type="region of interest" description="Disordered" evidence="1">
    <location>
        <begin position="59"/>
        <end position="106"/>
    </location>
</feature>
<dbReference type="Ensembl" id="ENSECAT00000079198.1">
    <property type="protein sequence ID" value="ENSECAP00000089199.1"/>
    <property type="gene ID" value="ENSECAG00000057640.1"/>
</dbReference>
<evidence type="ECO:0000313" key="3">
    <source>
        <dbReference type="Proteomes" id="UP000002281"/>
    </source>
</evidence>
<reference evidence="2" key="2">
    <citation type="submission" date="2025-08" db="UniProtKB">
        <authorList>
            <consortium name="Ensembl"/>
        </authorList>
    </citation>
    <scope>IDENTIFICATION</scope>
    <source>
        <strain evidence="2">Thoroughbred</strain>
    </source>
</reference>
<sequence length="106" mass="11005">PLGPGDPSTGQHFVPATQVPLALGNSSSCARVLPFPQASMDPCFPWLCVRITCSGEARVVPGSTHESEPETDGFSLHHGFKSRGEPSPGDFGELPPIPSLSAGPGR</sequence>
<evidence type="ECO:0000256" key="1">
    <source>
        <dbReference type="SAM" id="MobiDB-lite"/>
    </source>
</evidence>
<reference evidence="2 3" key="1">
    <citation type="journal article" date="2009" name="Science">
        <title>Genome sequence, comparative analysis, and population genetics of the domestic horse.</title>
        <authorList>
            <consortium name="Broad Institute Genome Sequencing Platform"/>
            <consortium name="Broad Institute Whole Genome Assembly Team"/>
            <person name="Wade C.M."/>
            <person name="Giulotto E."/>
            <person name="Sigurdsson S."/>
            <person name="Zoli M."/>
            <person name="Gnerre S."/>
            <person name="Imsland F."/>
            <person name="Lear T.L."/>
            <person name="Adelson D.L."/>
            <person name="Bailey E."/>
            <person name="Bellone R.R."/>
            <person name="Bloecker H."/>
            <person name="Distl O."/>
            <person name="Edgar R.C."/>
            <person name="Garber M."/>
            <person name="Leeb T."/>
            <person name="Mauceli E."/>
            <person name="MacLeod J.N."/>
            <person name="Penedo M.C.T."/>
            <person name="Raison J.M."/>
            <person name="Sharpe T."/>
            <person name="Vogel J."/>
            <person name="Andersson L."/>
            <person name="Antczak D.F."/>
            <person name="Biagi T."/>
            <person name="Binns M.M."/>
            <person name="Chowdhary B.P."/>
            <person name="Coleman S.J."/>
            <person name="Della Valle G."/>
            <person name="Fryc S."/>
            <person name="Guerin G."/>
            <person name="Hasegawa T."/>
            <person name="Hill E.W."/>
            <person name="Jurka J."/>
            <person name="Kiialainen A."/>
            <person name="Lindgren G."/>
            <person name="Liu J."/>
            <person name="Magnani E."/>
            <person name="Mickelson J.R."/>
            <person name="Murray J."/>
            <person name="Nergadze S.G."/>
            <person name="Onofrio R."/>
            <person name="Pedroni S."/>
            <person name="Piras M.F."/>
            <person name="Raudsepp T."/>
            <person name="Rocchi M."/>
            <person name="Roeed K.H."/>
            <person name="Ryder O.A."/>
            <person name="Searle S."/>
            <person name="Skow L."/>
            <person name="Swinburne J.E."/>
            <person name="Syvaenen A.C."/>
            <person name="Tozaki T."/>
            <person name="Valberg S.J."/>
            <person name="Vaudin M."/>
            <person name="White J.R."/>
            <person name="Zody M.C."/>
            <person name="Lander E.S."/>
            <person name="Lindblad-Toh K."/>
        </authorList>
    </citation>
    <scope>NUCLEOTIDE SEQUENCE [LARGE SCALE GENOMIC DNA]</scope>
    <source>
        <strain evidence="2 3">Thoroughbred</strain>
    </source>
</reference>
<evidence type="ECO:0000313" key="2">
    <source>
        <dbReference type="Ensembl" id="ENSECAP00000089199.1"/>
    </source>
</evidence>
<accession>A0A9L0TLQ6</accession>
<reference evidence="2" key="3">
    <citation type="submission" date="2025-09" db="UniProtKB">
        <authorList>
            <consortium name="Ensembl"/>
        </authorList>
    </citation>
    <scope>IDENTIFICATION</scope>
    <source>
        <strain evidence="2">Thoroughbred</strain>
    </source>
</reference>
<proteinExistence type="predicted"/>
<protein>
    <submittedName>
        <fullName evidence="2">Uncharacterized protein</fullName>
    </submittedName>
</protein>
<dbReference type="Proteomes" id="UP000002281">
    <property type="component" value="Chromosome 25"/>
</dbReference>
<organism evidence="2 3">
    <name type="scientific">Equus caballus</name>
    <name type="common">Horse</name>
    <dbReference type="NCBI Taxonomy" id="9796"/>
    <lineage>
        <taxon>Eukaryota</taxon>
        <taxon>Metazoa</taxon>
        <taxon>Chordata</taxon>
        <taxon>Craniata</taxon>
        <taxon>Vertebrata</taxon>
        <taxon>Euteleostomi</taxon>
        <taxon>Mammalia</taxon>
        <taxon>Eutheria</taxon>
        <taxon>Laurasiatheria</taxon>
        <taxon>Perissodactyla</taxon>
        <taxon>Equidae</taxon>
        <taxon>Equus</taxon>
    </lineage>
</organism>
<name>A0A9L0TLQ6_HORSE</name>